<keyword evidence="2 7" id="KW-0121">Carboxypeptidase</keyword>
<proteinExistence type="inferred from homology"/>
<dbReference type="Gene3D" id="1.10.287.410">
    <property type="match status" value="1"/>
</dbReference>
<dbReference type="SUPFAM" id="SSF53474">
    <property type="entry name" value="alpha/beta-Hydrolases"/>
    <property type="match status" value="1"/>
</dbReference>
<keyword evidence="5 7" id="KW-0378">Hydrolase</keyword>
<accession>A0AAD5Y087</accession>
<keyword evidence="3 7" id="KW-0645">Protease</keyword>
<keyword evidence="9" id="KW-1185">Reference proteome</keyword>
<dbReference type="Gene3D" id="3.40.50.1820">
    <property type="entry name" value="alpha/beta hydrolase"/>
    <property type="match status" value="1"/>
</dbReference>
<dbReference type="PANTHER" id="PTHR11802:SF113">
    <property type="entry name" value="SERINE CARBOXYPEPTIDASE CTSA-4.1"/>
    <property type="match status" value="1"/>
</dbReference>
<evidence type="ECO:0000256" key="2">
    <source>
        <dbReference type="ARBA" id="ARBA00022645"/>
    </source>
</evidence>
<comment type="similarity">
    <text evidence="1 7">Belongs to the peptidase S10 family.</text>
</comment>
<comment type="caution">
    <text evidence="8">The sequence shown here is derived from an EMBL/GenBank/DDBJ whole genome shotgun (WGS) entry which is preliminary data.</text>
</comment>
<dbReference type="EC" id="3.4.16.-" evidence="7"/>
<name>A0AAD5Y087_9FUNG</name>
<dbReference type="InterPro" id="IPR018202">
    <property type="entry name" value="Ser_caboxypep_ser_AS"/>
</dbReference>
<dbReference type="InterPro" id="IPR029058">
    <property type="entry name" value="AB_hydrolase_fold"/>
</dbReference>
<organism evidence="8 9">
    <name type="scientific">Boothiomyces macroporosus</name>
    <dbReference type="NCBI Taxonomy" id="261099"/>
    <lineage>
        <taxon>Eukaryota</taxon>
        <taxon>Fungi</taxon>
        <taxon>Fungi incertae sedis</taxon>
        <taxon>Chytridiomycota</taxon>
        <taxon>Chytridiomycota incertae sedis</taxon>
        <taxon>Chytridiomycetes</taxon>
        <taxon>Rhizophydiales</taxon>
        <taxon>Terramycetaceae</taxon>
        <taxon>Boothiomyces</taxon>
    </lineage>
</organism>
<dbReference type="PRINTS" id="PR00724">
    <property type="entry name" value="CRBOXYPTASEC"/>
</dbReference>
<evidence type="ECO:0000313" key="9">
    <source>
        <dbReference type="Proteomes" id="UP001210925"/>
    </source>
</evidence>
<evidence type="ECO:0000256" key="6">
    <source>
        <dbReference type="ARBA" id="ARBA00023180"/>
    </source>
</evidence>
<gene>
    <name evidence="8" type="ORF">HK103_002878</name>
</gene>
<evidence type="ECO:0000313" key="8">
    <source>
        <dbReference type="EMBL" id="KAJ3251094.1"/>
    </source>
</evidence>
<dbReference type="InterPro" id="IPR001563">
    <property type="entry name" value="Peptidase_S10"/>
</dbReference>
<reference evidence="8" key="1">
    <citation type="submission" date="2020-05" db="EMBL/GenBank/DDBJ databases">
        <title>Phylogenomic resolution of chytrid fungi.</title>
        <authorList>
            <person name="Stajich J.E."/>
            <person name="Amses K."/>
            <person name="Simmons R."/>
            <person name="Seto K."/>
            <person name="Myers J."/>
            <person name="Bonds A."/>
            <person name="Quandt C.A."/>
            <person name="Barry K."/>
            <person name="Liu P."/>
            <person name="Grigoriev I."/>
            <person name="Longcore J.E."/>
            <person name="James T.Y."/>
        </authorList>
    </citation>
    <scope>NUCLEOTIDE SEQUENCE</scope>
    <source>
        <strain evidence="8">PLAUS21</strain>
    </source>
</reference>
<dbReference type="PROSITE" id="PS00560">
    <property type="entry name" value="CARBOXYPEPT_SER_HIS"/>
    <property type="match status" value="1"/>
</dbReference>
<dbReference type="InterPro" id="IPR033124">
    <property type="entry name" value="Ser_caboxypep_his_AS"/>
</dbReference>
<dbReference type="GO" id="GO:0006508">
    <property type="term" value="P:proteolysis"/>
    <property type="evidence" value="ECO:0007669"/>
    <property type="project" value="UniProtKB-KW"/>
</dbReference>
<dbReference type="PROSITE" id="PS00131">
    <property type="entry name" value="CARBOXYPEPT_SER_SER"/>
    <property type="match status" value="1"/>
</dbReference>
<evidence type="ECO:0000256" key="1">
    <source>
        <dbReference type="ARBA" id="ARBA00009431"/>
    </source>
</evidence>
<dbReference type="AlphaFoldDB" id="A0AAD5Y087"/>
<dbReference type="PANTHER" id="PTHR11802">
    <property type="entry name" value="SERINE PROTEASE FAMILY S10 SERINE CARBOXYPEPTIDASE"/>
    <property type="match status" value="1"/>
</dbReference>
<evidence type="ECO:0000256" key="7">
    <source>
        <dbReference type="RuleBase" id="RU361156"/>
    </source>
</evidence>
<evidence type="ECO:0000256" key="5">
    <source>
        <dbReference type="ARBA" id="ARBA00022801"/>
    </source>
</evidence>
<evidence type="ECO:0000256" key="3">
    <source>
        <dbReference type="ARBA" id="ARBA00022670"/>
    </source>
</evidence>
<dbReference type="GO" id="GO:0000324">
    <property type="term" value="C:fungal-type vacuole"/>
    <property type="evidence" value="ECO:0007669"/>
    <property type="project" value="TreeGrafter"/>
</dbReference>
<keyword evidence="4" id="KW-0732">Signal</keyword>
<dbReference type="Pfam" id="PF00450">
    <property type="entry name" value="Peptidase_S10"/>
    <property type="match status" value="1"/>
</dbReference>
<dbReference type="Proteomes" id="UP001210925">
    <property type="component" value="Unassembled WGS sequence"/>
</dbReference>
<dbReference type="EMBL" id="JADGKB010000201">
    <property type="protein sequence ID" value="KAJ3251094.1"/>
    <property type="molecule type" value="Genomic_DNA"/>
</dbReference>
<evidence type="ECO:0000256" key="4">
    <source>
        <dbReference type="ARBA" id="ARBA00022729"/>
    </source>
</evidence>
<keyword evidence="6" id="KW-0325">Glycoprotein</keyword>
<protein>
    <recommendedName>
        <fullName evidence="7">Carboxypeptidase</fullName>
        <ecNumber evidence="7">3.4.16.-</ecNumber>
    </recommendedName>
</protein>
<sequence length="490" mass="54881">MFLLISSVLALNSVLNFQDAKEGLLEFGTGIRRFTKELLLKSNSLVGESTWTQFTHSSYPGYGLRVQTNGKLCDPTVRQYSGYLDTADDKHYYFWFFESRDKPAEDPVIMWLNGGPGCSSFIGLLTELGPCNINKDGSGTDFNNFSWNSNANIFFLDQPVNVGLSYSDTQIVDTTVSAAENVQTFLQLFFDAFPKYSTQSFHITGESYAGHYIPAIAKSIQDHKHAIEMGNEEGLLINLKSLAIGNGITDSLVQYEYYADMAEDATYGPILSPEAIEKMRMGWPICSALIKTCYLLPTHHTCKPAAEYCENLTGSDFDKTKLNPYDLRKPPGDKSFDESEILMAKWINSPKVQKQLGVDRTFVGCNDKVGADFRKNGDIMMPIVAGIPSLLEDGIDILVYAGDADWTCNWIGNKAWAMNLPWHGHDGFNNQNDTEWISSVTGRPAGVYRQFENFAFLKVYNSSHFVPADQPEHSLEFINKWIRGKSIISQ</sequence>
<dbReference type="GO" id="GO:0004185">
    <property type="term" value="F:serine-type carboxypeptidase activity"/>
    <property type="evidence" value="ECO:0007669"/>
    <property type="project" value="UniProtKB-UniRule"/>
</dbReference>